<proteinExistence type="inferred from homology"/>
<evidence type="ECO:0000313" key="3">
    <source>
        <dbReference type="EMBL" id="MEJ5977526.1"/>
    </source>
</evidence>
<dbReference type="EMBL" id="JBBHJZ010000002">
    <property type="protein sequence ID" value="MEJ5977526.1"/>
    <property type="molecule type" value="Genomic_DNA"/>
</dbReference>
<comment type="similarity">
    <text evidence="1">Belongs to the virb1 family.</text>
</comment>
<dbReference type="InterPro" id="IPR008258">
    <property type="entry name" value="Transglycosylase_SLT_dom_1"/>
</dbReference>
<reference evidence="3 4" key="1">
    <citation type="submission" date="2024-03" db="EMBL/GenBank/DDBJ databases">
        <authorList>
            <person name="Jo J.-H."/>
        </authorList>
    </citation>
    <scope>NUCLEOTIDE SEQUENCE [LARGE SCALE GENOMIC DNA]</scope>
    <source>
        <strain evidence="3 4">PS1R-30</strain>
    </source>
</reference>
<dbReference type="Proteomes" id="UP001361239">
    <property type="component" value="Unassembled WGS sequence"/>
</dbReference>
<evidence type="ECO:0000256" key="1">
    <source>
        <dbReference type="ARBA" id="ARBA00009387"/>
    </source>
</evidence>
<feature type="domain" description="Transglycosylase SLT" evidence="2">
    <location>
        <begin position="26"/>
        <end position="75"/>
    </location>
</feature>
<dbReference type="InterPro" id="IPR023346">
    <property type="entry name" value="Lysozyme-like_dom_sf"/>
</dbReference>
<dbReference type="Gene3D" id="1.10.530.10">
    <property type="match status" value="1"/>
</dbReference>
<comment type="caution">
    <text evidence="3">The sequence shown here is derived from an EMBL/GenBank/DDBJ whole genome shotgun (WGS) entry which is preliminary data.</text>
</comment>
<organism evidence="3 4">
    <name type="scientific">Novosphingobium anseongense</name>
    <dbReference type="NCBI Taxonomy" id="3133436"/>
    <lineage>
        <taxon>Bacteria</taxon>
        <taxon>Pseudomonadati</taxon>
        <taxon>Pseudomonadota</taxon>
        <taxon>Alphaproteobacteria</taxon>
        <taxon>Sphingomonadales</taxon>
        <taxon>Sphingomonadaceae</taxon>
        <taxon>Novosphingobium</taxon>
    </lineage>
</organism>
<dbReference type="SUPFAM" id="SSF53955">
    <property type="entry name" value="Lysozyme-like"/>
    <property type="match status" value="1"/>
</dbReference>
<keyword evidence="4" id="KW-1185">Reference proteome</keyword>
<sequence length="300" mass="31062">MSEPQSIAGYSAGRASPADGGVRAAIARAAQATGVDFNYLLAQAKIESSLNPGAKAPTSSAAGLYQFTNGTWLRTLEKHGGDHGMGWADGMIDGGRVNDPSARSQIMAMRYDADTSALMAAELANDNKADLTAVLGREPDAAELYMAHFLGSAGAREFLTALQANPGQSAAAILPKAAAANRGIFFDGGVPRSVAGVMELMRTKVSNAMESGGLPPMDYDTGFGMTQLANFQPQGQPEVTGGPIARQFAAARQEMTDVQPGRRSMAETLQNAFAAASPGGAATVPANIRAAYGQLQKFGM</sequence>
<evidence type="ECO:0000313" key="4">
    <source>
        <dbReference type="Proteomes" id="UP001361239"/>
    </source>
</evidence>
<gene>
    <name evidence="3" type="ORF">WG901_12825</name>
</gene>
<dbReference type="Pfam" id="PF01464">
    <property type="entry name" value="SLT"/>
    <property type="match status" value="1"/>
</dbReference>
<dbReference type="RefSeq" id="WP_339587460.1">
    <property type="nucleotide sequence ID" value="NZ_JBBHJZ010000002.1"/>
</dbReference>
<protein>
    <submittedName>
        <fullName evidence="3">Transglycosylase SLT domain-containing protein</fullName>
    </submittedName>
</protein>
<name>A0ABU8RXX8_9SPHN</name>
<accession>A0ABU8RXX8</accession>
<evidence type="ECO:0000259" key="2">
    <source>
        <dbReference type="Pfam" id="PF01464"/>
    </source>
</evidence>